<dbReference type="EMBL" id="GGEC01081035">
    <property type="protein sequence ID" value="MBX61519.1"/>
    <property type="molecule type" value="Transcribed_RNA"/>
</dbReference>
<proteinExistence type="predicted"/>
<organism evidence="1">
    <name type="scientific">Rhizophora mucronata</name>
    <name type="common">Asiatic mangrove</name>
    <dbReference type="NCBI Taxonomy" id="61149"/>
    <lineage>
        <taxon>Eukaryota</taxon>
        <taxon>Viridiplantae</taxon>
        <taxon>Streptophyta</taxon>
        <taxon>Embryophyta</taxon>
        <taxon>Tracheophyta</taxon>
        <taxon>Spermatophyta</taxon>
        <taxon>Magnoliopsida</taxon>
        <taxon>eudicotyledons</taxon>
        <taxon>Gunneridae</taxon>
        <taxon>Pentapetalae</taxon>
        <taxon>rosids</taxon>
        <taxon>fabids</taxon>
        <taxon>Malpighiales</taxon>
        <taxon>Rhizophoraceae</taxon>
        <taxon>Rhizophora</taxon>
    </lineage>
</organism>
<reference evidence="1" key="1">
    <citation type="submission" date="2018-02" db="EMBL/GenBank/DDBJ databases">
        <title>Rhizophora mucronata_Transcriptome.</title>
        <authorList>
            <person name="Meera S.P."/>
            <person name="Sreeshan A."/>
            <person name="Augustine A."/>
        </authorList>
    </citation>
    <scope>NUCLEOTIDE SEQUENCE</scope>
    <source>
        <tissue evidence="1">Leaf</tissue>
    </source>
</reference>
<evidence type="ECO:0000313" key="1">
    <source>
        <dbReference type="EMBL" id="MBX61519.1"/>
    </source>
</evidence>
<sequence length="81" mass="9016">MSNFFPLTPFLNSKRFTMWPKHPGTGLSIFCAFLFGSPFMSNCGGSSNTNRSFNIFSQDTSQSRAIPVALLVTKRHPLSQI</sequence>
<protein>
    <submittedName>
        <fullName evidence="1">Uncharacterized protein</fullName>
    </submittedName>
</protein>
<dbReference type="AlphaFoldDB" id="A0A2P2Q3N1"/>
<name>A0A2P2Q3N1_RHIMU</name>
<accession>A0A2P2Q3N1</accession>